<sequence length="217" mass="24448">MHVFWLPSIHSAFTRSADNTIHMFDRRNLSSGGVGSPVHKFVGHSAAVLCVQWSPDKSSVFGSSAEDGILNIWDHERIAKKQETAGLKAPNAPPGLFFQHAGHRDKVVDFHWNTSDPWTIVSVSDDCESTNGGGTLQDLITSFVLSWRHLEHACIMSNREVIQTLPRLCTKCCRSESVVIKLHKMIWRMIDLIYRPVDEVLSELDKFKSHILACEKN</sequence>
<reference evidence="4" key="1">
    <citation type="submission" date="2019-09" db="EMBL/GenBank/DDBJ databases">
        <title>Draft genome information of white flower Hibiscus syriacus.</title>
        <authorList>
            <person name="Kim Y.-M."/>
        </authorList>
    </citation>
    <scope>NUCLEOTIDE SEQUENCE [LARGE SCALE GENOMIC DNA]</scope>
    <source>
        <strain evidence="4">YM2019G1</strain>
    </source>
</reference>
<dbReference type="EMBL" id="VEPZ02000866">
    <property type="protein sequence ID" value="KAE8715227.1"/>
    <property type="molecule type" value="Genomic_DNA"/>
</dbReference>
<comment type="caution">
    <text evidence="4">The sequence shown here is derived from an EMBL/GenBank/DDBJ whole genome shotgun (WGS) entry which is preliminary data.</text>
</comment>
<organism evidence="4 5">
    <name type="scientific">Hibiscus syriacus</name>
    <name type="common">Rose of Sharon</name>
    <dbReference type="NCBI Taxonomy" id="106335"/>
    <lineage>
        <taxon>Eukaryota</taxon>
        <taxon>Viridiplantae</taxon>
        <taxon>Streptophyta</taxon>
        <taxon>Embryophyta</taxon>
        <taxon>Tracheophyta</taxon>
        <taxon>Spermatophyta</taxon>
        <taxon>Magnoliopsida</taxon>
        <taxon>eudicotyledons</taxon>
        <taxon>Gunneridae</taxon>
        <taxon>Pentapetalae</taxon>
        <taxon>rosids</taxon>
        <taxon>malvids</taxon>
        <taxon>Malvales</taxon>
        <taxon>Malvaceae</taxon>
        <taxon>Malvoideae</taxon>
        <taxon>Hibiscus</taxon>
    </lineage>
</organism>
<keyword evidence="1 3" id="KW-0853">WD repeat</keyword>
<gene>
    <name evidence="4" type="ORF">F3Y22_tig00110186pilonHSYRG00192</name>
</gene>
<keyword evidence="5" id="KW-1185">Reference proteome</keyword>
<proteinExistence type="predicted"/>
<feature type="repeat" description="WD" evidence="3">
    <location>
        <begin position="41"/>
        <end position="74"/>
    </location>
</feature>
<dbReference type="InterPro" id="IPR001680">
    <property type="entry name" value="WD40_rpt"/>
</dbReference>
<evidence type="ECO:0000256" key="3">
    <source>
        <dbReference type="PROSITE-ProRule" id="PRU00221"/>
    </source>
</evidence>
<evidence type="ECO:0000313" key="5">
    <source>
        <dbReference type="Proteomes" id="UP000436088"/>
    </source>
</evidence>
<dbReference type="InterPro" id="IPR015943">
    <property type="entry name" value="WD40/YVTN_repeat-like_dom_sf"/>
</dbReference>
<dbReference type="PROSITE" id="PS50082">
    <property type="entry name" value="WD_REPEATS_2"/>
    <property type="match status" value="1"/>
</dbReference>
<dbReference type="Gene3D" id="2.130.10.10">
    <property type="entry name" value="YVTN repeat-like/Quinoprotein amine dehydrogenase"/>
    <property type="match status" value="1"/>
</dbReference>
<name>A0A6A3BGR1_HIBSY</name>
<protein>
    <submittedName>
        <fullName evidence="4">WD-40 repeat-containing protein MSI5</fullName>
    </submittedName>
</protein>
<dbReference type="Proteomes" id="UP000436088">
    <property type="component" value="Unassembled WGS sequence"/>
</dbReference>
<dbReference type="SUPFAM" id="SSF50978">
    <property type="entry name" value="WD40 repeat-like"/>
    <property type="match status" value="1"/>
</dbReference>
<dbReference type="InterPro" id="IPR050459">
    <property type="entry name" value="WD_repeat_RBAP46/RBAP48/MSI1"/>
</dbReference>
<accession>A0A6A3BGR1</accession>
<dbReference type="AlphaFoldDB" id="A0A6A3BGR1"/>
<dbReference type="PANTHER" id="PTHR22850">
    <property type="entry name" value="WD40 REPEAT FAMILY"/>
    <property type="match status" value="1"/>
</dbReference>
<evidence type="ECO:0000256" key="2">
    <source>
        <dbReference type="ARBA" id="ARBA00022737"/>
    </source>
</evidence>
<keyword evidence="2" id="KW-0677">Repeat</keyword>
<dbReference type="Pfam" id="PF00400">
    <property type="entry name" value="WD40"/>
    <property type="match status" value="1"/>
</dbReference>
<dbReference type="SMART" id="SM00320">
    <property type="entry name" value="WD40"/>
    <property type="match status" value="2"/>
</dbReference>
<evidence type="ECO:0000313" key="4">
    <source>
        <dbReference type="EMBL" id="KAE8715227.1"/>
    </source>
</evidence>
<dbReference type="InterPro" id="IPR036322">
    <property type="entry name" value="WD40_repeat_dom_sf"/>
</dbReference>
<evidence type="ECO:0000256" key="1">
    <source>
        <dbReference type="ARBA" id="ARBA00022574"/>
    </source>
</evidence>
<dbReference type="PROSITE" id="PS50294">
    <property type="entry name" value="WD_REPEATS_REGION"/>
    <property type="match status" value="1"/>
</dbReference>